<dbReference type="GO" id="GO:0005524">
    <property type="term" value="F:ATP binding"/>
    <property type="evidence" value="ECO:0007669"/>
    <property type="project" value="UniProtKB-KW"/>
</dbReference>
<dbReference type="Gene3D" id="3.40.50.2300">
    <property type="match status" value="1"/>
</dbReference>
<evidence type="ECO:0000313" key="12">
    <source>
        <dbReference type="Proteomes" id="UP001216139"/>
    </source>
</evidence>
<dbReference type="CDD" id="cd00082">
    <property type="entry name" value="HisKA"/>
    <property type="match status" value="1"/>
</dbReference>
<dbReference type="EMBL" id="CP117167">
    <property type="protein sequence ID" value="WCT13886.1"/>
    <property type="molecule type" value="Genomic_DNA"/>
</dbReference>
<dbReference type="Pfam" id="PF00512">
    <property type="entry name" value="HisKA"/>
    <property type="match status" value="1"/>
</dbReference>
<keyword evidence="12" id="KW-1185">Reference proteome</keyword>
<evidence type="ECO:0000259" key="8">
    <source>
        <dbReference type="PROSITE" id="PS01124"/>
    </source>
</evidence>
<dbReference type="InterPro" id="IPR001789">
    <property type="entry name" value="Sig_transdc_resp-reg_receiver"/>
</dbReference>
<dbReference type="InterPro" id="IPR036097">
    <property type="entry name" value="HisK_dim/P_sf"/>
</dbReference>
<feature type="repeat" description="TPR" evidence="5">
    <location>
        <begin position="307"/>
        <end position="340"/>
    </location>
</feature>
<accession>A0ABY7TC35</accession>
<dbReference type="SMART" id="SM00448">
    <property type="entry name" value="REC"/>
    <property type="match status" value="1"/>
</dbReference>
<dbReference type="SMART" id="SM00387">
    <property type="entry name" value="HATPase_c"/>
    <property type="match status" value="1"/>
</dbReference>
<dbReference type="InterPro" id="IPR019734">
    <property type="entry name" value="TPR_rpt"/>
</dbReference>
<name>A0ABY7TC35_9SPHI</name>
<dbReference type="PRINTS" id="PR00344">
    <property type="entry name" value="BCTRLSENSOR"/>
</dbReference>
<feature type="modified residue" description="4-aspartylphosphate" evidence="4">
    <location>
        <position position="727"/>
    </location>
</feature>
<dbReference type="SUPFAM" id="SSF47384">
    <property type="entry name" value="Homodimeric domain of signal transducing histidine kinase"/>
    <property type="match status" value="1"/>
</dbReference>
<evidence type="ECO:0000256" key="4">
    <source>
        <dbReference type="PROSITE-ProRule" id="PRU00169"/>
    </source>
</evidence>
<dbReference type="InterPro" id="IPR005467">
    <property type="entry name" value="His_kinase_dom"/>
</dbReference>
<dbReference type="PANTHER" id="PTHR43547">
    <property type="entry name" value="TWO-COMPONENT HISTIDINE KINASE"/>
    <property type="match status" value="1"/>
</dbReference>
<dbReference type="InterPro" id="IPR011990">
    <property type="entry name" value="TPR-like_helical_dom_sf"/>
</dbReference>
<comment type="catalytic activity">
    <reaction evidence="1">
        <text>ATP + protein L-histidine = ADP + protein N-phospho-L-histidine.</text>
        <dbReference type="EC" id="2.7.13.3"/>
    </reaction>
</comment>
<gene>
    <name evidence="11" type="ORF">PQO05_08065</name>
</gene>
<dbReference type="Pfam" id="PF12833">
    <property type="entry name" value="HTH_18"/>
    <property type="match status" value="1"/>
</dbReference>
<sequence length="935" mass="105466">MFRSYRFKGFTILFLSLFFTFSSEAKNKDLDSLKKIKNLDSAMFYADQLIAKAQKNHDQLQQARIIYLQSKIAYKQGKIANALTYAQHALKLTNPTDSNTYANSSTMIAYMLSKQGKDIEALKVAFKILNETEQHGWKRLTVLSQACIADIYRNMHDIKQALPYATKAADGAIAVKDSSLYLFSLSTLSNLYSDKTIRTPANMVKAIKYMEIILNPPLEHLLTSFDKARYLSNLGRLYVTVDDKRDEDVLRQSLAISQKENFPLLEKPALIELQTLYVHQKRYKEAIAYGEKALVVDSAESGINQLNNIYNHLSEAYEGLNNYKLAYQYYRKATILNDSITSIEKTKNAAELDRKYNADKRLLIAGAQTKLFQQQRNYLILLALFIAVALVATYYWLVSKRKREAAFMIKEREQLEKLDELKTRFFANISHELRTPLTLIMGPASQLLEQDVNDKVEEKRYLQTILRNGNKLLNLLNELLDLGKLEAGKLQLKLKPVALASFIKIQHEGFASAAIYKQLNYELISDIDESLFTNLDQEKFEKISNNLIGNAVKFTPSGGSIKVTVTTNNNAFIFSVANTGDGIHPDDMANIFDRYYQGHSEEQQIQGGTGIGLAIVREFTELMNGSITIDNHWKEGVTFKVTIPLVKPGIQIVATPPVVIAGDAVYTHPVTTGDKTLVMVVEDNHEMAAYIAGILSSAHTLIIANNGLQALDMLNGMQQLPKLIISDVMMPEMDGFTLLENLKQNDTYCTIPVIMLTALTDHQHKLKALHIGVDDYLTKPFFKDELMARATNLIQNAAARFEATGPNTDELLPGGTEIIADETGTLHVSPTDLRWLSELETEVRKHIGKTDLNLYMLSDAVAISERQLFRRIKAITGLTPNKYIRTIRLQIAREAIESGRYRTLAEISYAAGFDTPAYFSKLFKEHYGREVGELL</sequence>
<dbReference type="Gene3D" id="3.30.565.10">
    <property type="entry name" value="Histidine kinase-like ATPase, C-terminal domain"/>
    <property type="match status" value="1"/>
</dbReference>
<dbReference type="InterPro" id="IPR004358">
    <property type="entry name" value="Sig_transdc_His_kin-like_C"/>
</dbReference>
<evidence type="ECO:0000256" key="1">
    <source>
        <dbReference type="ARBA" id="ARBA00000085"/>
    </source>
</evidence>
<dbReference type="EC" id="2.7.13.3" evidence="2"/>
<feature type="transmembrane region" description="Helical" evidence="6">
    <location>
        <begin position="378"/>
        <end position="398"/>
    </location>
</feature>
<dbReference type="InterPro" id="IPR036890">
    <property type="entry name" value="HATPase_C_sf"/>
</dbReference>
<evidence type="ECO:0000256" key="7">
    <source>
        <dbReference type="SAM" id="SignalP"/>
    </source>
</evidence>
<dbReference type="SMART" id="SM00342">
    <property type="entry name" value="HTH_ARAC"/>
    <property type="match status" value="1"/>
</dbReference>
<dbReference type="InterPro" id="IPR003594">
    <property type="entry name" value="HATPase_dom"/>
</dbReference>
<feature type="domain" description="Response regulatory" evidence="10">
    <location>
        <begin position="677"/>
        <end position="794"/>
    </location>
</feature>
<dbReference type="Gene3D" id="1.10.287.130">
    <property type="match status" value="1"/>
</dbReference>
<keyword evidence="6" id="KW-0812">Transmembrane</keyword>
<dbReference type="SUPFAM" id="SSF52172">
    <property type="entry name" value="CheY-like"/>
    <property type="match status" value="1"/>
</dbReference>
<proteinExistence type="predicted"/>
<dbReference type="InterPro" id="IPR018060">
    <property type="entry name" value="HTH_AraC"/>
</dbReference>
<dbReference type="Pfam" id="PF00072">
    <property type="entry name" value="Response_reg"/>
    <property type="match status" value="1"/>
</dbReference>
<keyword evidence="3 4" id="KW-0597">Phosphoprotein</keyword>
<feature type="domain" description="Histidine kinase" evidence="9">
    <location>
        <begin position="428"/>
        <end position="647"/>
    </location>
</feature>
<keyword evidence="11" id="KW-0067">ATP-binding</keyword>
<reference evidence="11 12" key="1">
    <citation type="submission" date="2023-02" db="EMBL/GenBank/DDBJ databases">
        <title>Genome sequence of Mucilaginibacter jinjuensis strain KACC 16571.</title>
        <authorList>
            <person name="Kim S."/>
            <person name="Heo J."/>
            <person name="Kwon S.-W."/>
        </authorList>
    </citation>
    <scope>NUCLEOTIDE SEQUENCE [LARGE SCALE GENOMIC DNA]</scope>
    <source>
        <strain evidence="11 12">KACC 16571</strain>
    </source>
</reference>
<keyword evidence="7" id="KW-0732">Signal</keyword>
<feature type="signal peptide" evidence="7">
    <location>
        <begin position="1"/>
        <end position="25"/>
    </location>
</feature>
<evidence type="ECO:0000313" key="11">
    <source>
        <dbReference type="EMBL" id="WCT13886.1"/>
    </source>
</evidence>
<evidence type="ECO:0000259" key="9">
    <source>
        <dbReference type="PROSITE" id="PS50109"/>
    </source>
</evidence>
<dbReference type="PROSITE" id="PS50110">
    <property type="entry name" value="RESPONSE_REGULATORY"/>
    <property type="match status" value="1"/>
</dbReference>
<feature type="domain" description="HTH araC/xylS-type" evidence="8">
    <location>
        <begin position="837"/>
        <end position="935"/>
    </location>
</feature>
<keyword evidence="5" id="KW-0802">TPR repeat</keyword>
<dbReference type="PROSITE" id="PS50005">
    <property type="entry name" value="TPR"/>
    <property type="match status" value="1"/>
</dbReference>
<keyword evidence="6" id="KW-1133">Transmembrane helix</keyword>
<dbReference type="Proteomes" id="UP001216139">
    <property type="component" value="Chromosome"/>
</dbReference>
<evidence type="ECO:0000256" key="6">
    <source>
        <dbReference type="SAM" id="Phobius"/>
    </source>
</evidence>
<dbReference type="Gene3D" id="1.25.40.10">
    <property type="entry name" value="Tetratricopeptide repeat domain"/>
    <property type="match status" value="2"/>
</dbReference>
<protein>
    <recommendedName>
        <fullName evidence="2">histidine kinase</fullName>
        <ecNumber evidence="2">2.7.13.3</ecNumber>
    </recommendedName>
</protein>
<keyword evidence="6" id="KW-0472">Membrane</keyword>
<dbReference type="PANTHER" id="PTHR43547:SF2">
    <property type="entry name" value="HYBRID SIGNAL TRANSDUCTION HISTIDINE KINASE C"/>
    <property type="match status" value="1"/>
</dbReference>
<dbReference type="Pfam" id="PF02518">
    <property type="entry name" value="HATPase_c"/>
    <property type="match status" value="1"/>
</dbReference>
<dbReference type="SUPFAM" id="SSF48452">
    <property type="entry name" value="TPR-like"/>
    <property type="match status" value="2"/>
</dbReference>
<evidence type="ECO:0000256" key="3">
    <source>
        <dbReference type="ARBA" id="ARBA00022553"/>
    </source>
</evidence>
<feature type="chain" id="PRO_5046841102" description="histidine kinase" evidence="7">
    <location>
        <begin position="26"/>
        <end position="935"/>
    </location>
</feature>
<dbReference type="InterPro" id="IPR003661">
    <property type="entry name" value="HisK_dim/P_dom"/>
</dbReference>
<dbReference type="PROSITE" id="PS50109">
    <property type="entry name" value="HIS_KIN"/>
    <property type="match status" value="1"/>
</dbReference>
<evidence type="ECO:0000256" key="5">
    <source>
        <dbReference type="PROSITE-ProRule" id="PRU00339"/>
    </source>
</evidence>
<dbReference type="SMART" id="SM00028">
    <property type="entry name" value="TPR"/>
    <property type="match status" value="3"/>
</dbReference>
<evidence type="ECO:0000259" key="10">
    <source>
        <dbReference type="PROSITE" id="PS50110"/>
    </source>
</evidence>
<evidence type="ECO:0000256" key="2">
    <source>
        <dbReference type="ARBA" id="ARBA00012438"/>
    </source>
</evidence>
<dbReference type="SUPFAM" id="SSF55874">
    <property type="entry name" value="ATPase domain of HSP90 chaperone/DNA topoisomerase II/histidine kinase"/>
    <property type="match status" value="1"/>
</dbReference>
<dbReference type="Gene3D" id="1.10.10.60">
    <property type="entry name" value="Homeodomain-like"/>
    <property type="match status" value="1"/>
</dbReference>
<keyword evidence="11" id="KW-0547">Nucleotide-binding</keyword>
<organism evidence="11 12">
    <name type="scientific">Mucilaginibacter jinjuensis</name>
    <dbReference type="NCBI Taxonomy" id="1176721"/>
    <lineage>
        <taxon>Bacteria</taxon>
        <taxon>Pseudomonadati</taxon>
        <taxon>Bacteroidota</taxon>
        <taxon>Sphingobacteriia</taxon>
        <taxon>Sphingobacteriales</taxon>
        <taxon>Sphingobacteriaceae</taxon>
        <taxon>Mucilaginibacter</taxon>
    </lineage>
</organism>
<dbReference type="RefSeq" id="WP_273632190.1">
    <property type="nucleotide sequence ID" value="NZ_CP117167.1"/>
</dbReference>
<dbReference type="SMART" id="SM00388">
    <property type="entry name" value="HisKA"/>
    <property type="match status" value="1"/>
</dbReference>
<dbReference type="InterPro" id="IPR011006">
    <property type="entry name" value="CheY-like_superfamily"/>
</dbReference>
<dbReference type="PROSITE" id="PS01124">
    <property type="entry name" value="HTH_ARAC_FAMILY_2"/>
    <property type="match status" value="1"/>
</dbReference>